<dbReference type="KEGG" id="htq:FRZ44_44760"/>
<organism evidence="2 3">
    <name type="scientific">Hypericibacter terrae</name>
    <dbReference type="NCBI Taxonomy" id="2602015"/>
    <lineage>
        <taxon>Bacteria</taxon>
        <taxon>Pseudomonadati</taxon>
        <taxon>Pseudomonadota</taxon>
        <taxon>Alphaproteobacteria</taxon>
        <taxon>Rhodospirillales</taxon>
        <taxon>Dongiaceae</taxon>
        <taxon>Hypericibacter</taxon>
    </lineage>
</organism>
<reference evidence="2 3" key="1">
    <citation type="submission" date="2019-08" db="EMBL/GenBank/DDBJ databases">
        <title>Hyperibacter terrae gen. nov., sp. nov. and Hyperibacter viscosus sp. nov., two new members in the family Rhodospirillaceae isolated from the rhizosphere of Hypericum perforatum.</title>
        <authorList>
            <person name="Noviana Z."/>
        </authorList>
    </citation>
    <scope>NUCLEOTIDE SEQUENCE [LARGE SCALE GENOMIC DNA]</scope>
    <source>
        <strain evidence="2 3">R5913</strain>
    </source>
</reference>
<feature type="domain" description="Methyltransferase" evidence="1">
    <location>
        <begin position="26"/>
        <end position="97"/>
    </location>
</feature>
<evidence type="ECO:0000313" key="3">
    <source>
        <dbReference type="Proteomes" id="UP000326202"/>
    </source>
</evidence>
<accession>A0A5J6MP68</accession>
<dbReference type="OrthoDB" id="5298787at2"/>
<dbReference type="InterPro" id="IPR041698">
    <property type="entry name" value="Methyltransf_25"/>
</dbReference>
<gene>
    <name evidence="2" type="ORF">FRZ44_44760</name>
</gene>
<dbReference type="Gene3D" id="3.40.50.150">
    <property type="entry name" value="Vaccinia Virus protein VP39"/>
    <property type="match status" value="1"/>
</dbReference>
<evidence type="ECO:0000259" key="1">
    <source>
        <dbReference type="Pfam" id="PF13649"/>
    </source>
</evidence>
<evidence type="ECO:0000313" key="2">
    <source>
        <dbReference type="EMBL" id="QEX19163.1"/>
    </source>
</evidence>
<dbReference type="AlphaFoldDB" id="A0A5J6MP68"/>
<proteinExistence type="predicted"/>
<keyword evidence="3" id="KW-1185">Reference proteome</keyword>
<dbReference type="EMBL" id="CP042906">
    <property type="protein sequence ID" value="QEX19163.1"/>
    <property type="molecule type" value="Genomic_DNA"/>
</dbReference>
<dbReference type="Proteomes" id="UP000326202">
    <property type="component" value="Chromosome"/>
</dbReference>
<dbReference type="CDD" id="cd02440">
    <property type="entry name" value="AdoMet_MTases"/>
    <property type="match status" value="1"/>
</dbReference>
<dbReference type="RefSeq" id="WP_151179252.1">
    <property type="nucleotide sequence ID" value="NZ_CP042906.1"/>
</dbReference>
<protein>
    <recommendedName>
        <fullName evidence="1">Methyltransferase domain-containing protein</fullName>
    </recommendedName>
</protein>
<sequence>MAAPDASEPASPWVQRFAALVPPGPILDLACGKGRHSRYFLKAGRAVTGVDIDLAGVADLLSHPDFEAIAADLENGAPWPLGERRFAGVVVTNYLHRPLFPSLLDAVATGGLLIYETFAAGNERFGRPRNPEFLLRPGELLDLTRGRFRVLAYEDMEQAMPYPACFQRLAAVHLLSSDAA</sequence>
<name>A0A5J6MP68_9PROT</name>
<dbReference type="Pfam" id="PF13649">
    <property type="entry name" value="Methyltransf_25"/>
    <property type="match status" value="1"/>
</dbReference>
<dbReference type="InterPro" id="IPR029063">
    <property type="entry name" value="SAM-dependent_MTases_sf"/>
</dbReference>
<dbReference type="SUPFAM" id="SSF53335">
    <property type="entry name" value="S-adenosyl-L-methionine-dependent methyltransferases"/>
    <property type="match status" value="1"/>
</dbReference>